<keyword evidence="3" id="KW-1185">Reference proteome</keyword>
<dbReference type="InParanoid" id="A0A5C3P1W5"/>
<feature type="compositionally biased region" description="Pro residues" evidence="1">
    <location>
        <begin position="20"/>
        <end position="37"/>
    </location>
</feature>
<accession>A0A5C3P1W5</accession>
<proteinExistence type="predicted"/>
<name>A0A5C3P1W5_9APHY</name>
<evidence type="ECO:0000313" key="2">
    <source>
        <dbReference type="EMBL" id="TFK83009.1"/>
    </source>
</evidence>
<feature type="region of interest" description="Disordered" evidence="1">
    <location>
        <begin position="1"/>
        <end position="42"/>
    </location>
</feature>
<evidence type="ECO:0000313" key="3">
    <source>
        <dbReference type="Proteomes" id="UP000308197"/>
    </source>
</evidence>
<reference evidence="2 3" key="1">
    <citation type="journal article" date="2019" name="Nat. Ecol. Evol.">
        <title>Megaphylogeny resolves global patterns of mushroom evolution.</title>
        <authorList>
            <person name="Varga T."/>
            <person name="Krizsan K."/>
            <person name="Foldi C."/>
            <person name="Dima B."/>
            <person name="Sanchez-Garcia M."/>
            <person name="Sanchez-Ramirez S."/>
            <person name="Szollosi G.J."/>
            <person name="Szarkandi J.G."/>
            <person name="Papp V."/>
            <person name="Albert L."/>
            <person name="Andreopoulos W."/>
            <person name="Angelini C."/>
            <person name="Antonin V."/>
            <person name="Barry K.W."/>
            <person name="Bougher N.L."/>
            <person name="Buchanan P."/>
            <person name="Buyck B."/>
            <person name="Bense V."/>
            <person name="Catcheside P."/>
            <person name="Chovatia M."/>
            <person name="Cooper J."/>
            <person name="Damon W."/>
            <person name="Desjardin D."/>
            <person name="Finy P."/>
            <person name="Geml J."/>
            <person name="Haridas S."/>
            <person name="Hughes K."/>
            <person name="Justo A."/>
            <person name="Karasinski D."/>
            <person name="Kautmanova I."/>
            <person name="Kiss B."/>
            <person name="Kocsube S."/>
            <person name="Kotiranta H."/>
            <person name="LaButti K.M."/>
            <person name="Lechner B.E."/>
            <person name="Liimatainen K."/>
            <person name="Lipzen A."/>
            <person name="Lukacs Z."/>
            <person name="Mihaltcheva S."/>
            <person name="Morgado L.N."/>
            <person name="Niskanen T."/>
            <person name="Noordeloos M.E."/>
            <person name="Ohm R.A."/>
            <person name="Ortiz-Santana B."/>
            <person name="Ovrebo C."/>
            <person name="Racz N."/>
            <person name="Riley R."/>
            <person name="Savchenko A."/>
            <person name="Shiryaev A."/>
            <person name="Soop K."/>
            <person name="Spirin V."/>
            <person name="Szebenyi C."/>
            <person name="Tomsovsky M."/>
            <person name="Tulloss R.E."/>
            <person name="Uehling J."/>
            <person name="Grigoriev I.V."/>
            <person name="Vagvolgyi C."/>
            <person name="Papp T."/>
            <person name="Martin F.M."/>
            <person name="Miettinen O."/>
            <person name="Hibbett D.S."/>
            <person name="Nagy L.G."/>
        </authorList>
    </citation>
    <scope>NUCLEOTIDE SEQUENCE [LARGE SCALE GENOMIC DNA]</scope>
    <source>
        <strain evidence="2 3">HHB13444</strain>
    </source>
</reference>
<dbReference type="Proteomes" id="UP000308197">
    <property type="component" value="Unassembled WGS sequence"/>
</dbReference>
<dbReference type="EMBL" id="ML211429">
    <property type="protein sequence ID" value="TFK83009.1"/>
    <property type="molecule type" value="Genomic_DNA"/>
</dbReference>
<sequence>MTSSFPEFSSHPLPCKRPSRPPSPPPESDTRRPPPPSASMNPWISRGYLVLTESVGSPWCFVESMFPRRRTLHQP</sequence>
<gene>
    <name evidence="2" type="ORF">K466DRAFT_277072</name>
</gene>
<dbReference type="AlphaFoldDB" id="A0A5C3P1W5"/>
<organism evidence="2 3">
    <name type="scientific">Polyporus arcularius HHB13444</name>
    <dbReference type="NCBI Taxonomy" id="1314778"/>
    <lineage>
        <taxon>Eukaryota</taxon>
        <taxon>Fungi</taxon>
        <taxon>Dikarya</taxon>
        <taxon>Basidiomycota</taxon>
        <taxon>Agaricomycotina</taxon>
        <taxon>Agaricomycetes</taxon>
        <taxon>Polyporales</taxon>
        <taxon>Polyporaceae</taxon>
        <taxon>Polyporus</taxon>
    </lineage>
</organism>
<evidence type="ECO:0000256" key="1">
    <source>
        <dbReference type="SAM" id="MobiDB-lite"/>
    </source>
</evidence>
<protein>
    <submittedName>
        <fullName evidence="2">Uncharacterized protein</fullName>
    </submittedName>
</protein>